<keyword evidence="3" id="KW-1185">Reference proteome</keyword>
<proteinExistence type="predicted"/>
<dbReference type="OrthoDB" id="2152029at2759"/>
<evidence type="ECO:0000313" key="3">
    <source>
        <dbReference type="Proteomes" id="UP000765509"/>
    </source>
</evidence>
<feature type="compositionally biased region" description="Polar residues" evidence="1">
    <location>
        <begin position="50"/>
        <end position="62"/>
    </location>
</feature>
<dbReference type="AlphaFoldDB" id="A0A9Q3BAU1"/>
<feature type="region of interest" description="Disordered" evidence="1">
    <location>
        <begin position="13"/>
        <end position="89"/>
    </location>
</feature>
<comment type="caution">
    <text evidence="2">The sequence shown here is derived from an EMBL/GenBank/DDBJ whole genome shotgun (WGS) entry which is preliminary data.</text>
</comment>
<protein>
    <submittedName>
        <fullName evidence="2">Uncharacterized protein</fullName>
    </submittedName>
</protein>
<evidence type="ECO:0000313" key="2">
    <source>
        <dbReference type="EMBL" id="MBW0461732.1"/>
    </source>
</evidence>
<organism evidence="2 3">
    <name type="scientific">Austropuccinia psidii MF-1</name>
    <dbReference type="NCBI Taxonomy" id="1389203"/>
    <lineage>
        <taxon>Eukaryota</taxon>
        <taxon>Fungi</taxon>
        <taxon>Dikarya</taxon>
        <taxon>Basidiomycota</taxon>
        <taxon>Pucciniomycotina</taxon>
        <taxon>Pucciniomycetes</taxon>
        <taxon>Pucciniales</taxon>
        <taxon>Sphaerophragmiaceae</taxon>
        <taxon>Austropuccinia</taxon>
    </lineage>
</organism>
<name>A0A9Q3BAU1_9BASI</name>
<sequence length="187" mass="21595">MKQELIELLKKEGKRKESSFNTENSLMEESTTMPRIIRKEGSPSPFSRHMASSASFTSQRPSNIPKRVNFHSQASSPLQQKAPKNNTPIVNIRPKYHNLWLDGKEVERFIKRVENLAEIEGASDRDIARQISFWTKDQEISYHIEEMAGYGTGGWEELKLTMKRIGGEINPERRYKLSSMTQLLKNI</sequence>
<feature type="compositionally biased region" description="Polar residues" evidence="1">
    <location>
        <begin position="70"/>
        <end position="89"/>
    </location>
</feature>
<evidence type="ECO:0000256" key="1">
    <source>
        <dbReference type="SAM" id="MobiDB-lite"/>
    </source>
</evidence>
<gene>
    <name evidence="2" type="ORF">O181_001447</name>
</gene>
<dbReference type="EMBL" id="AVOT02000212">
    <property type="protein sequence ID" value="MBW0461732.1"/>
    <property type="molecule type" value="Genomic_DNA"/>
</dbReference>
<accession>A0A9Q3BAU1</accession>
<dbReference type="Proteomes" id="UP000765509">
    <property type="component" value="Unassembled WGS sequence"/>
</dbReference>
<reference evidence="2" key="1">
    <citation type="submission" date="2021-03" db="EMBL/GenBank/DDBJ databases">
        <title>Draft genome sequence of rust myrtle Austropuccinia psidii MF-1, a brazilian biotype.</title>
        <authorList>
            <person name="Quecine M.C."/>
            <person name="Pachon D.M.R."/>
            <person name="Bonatelli M.L."/>
            <person name="Correr F.H."/>
            <person name="Franceschini L.M."/>
            <person name="Leite T.F."/>
            <person name="Margarido G.R.A."/>
            <person name="Almeida C.A."/>
            <person name="Ferrarezi J.A."/>
            <person name="Labate C.A."/>
        </authorList>
    </citation>
    <scope>NUCLEOTIDE SEQUENCE</scope>
    <source>
        <strain evidence="2">MF-1</strain>
    </source>
</reference>
<feature type="compositionally biased region" description="Polar residues" evidence="1">
    <location>
        <begin position="19"/>
        <end position="33"/>
    </location>
</feature>